<name>A0A645DWY2_9ZZZZ</name>
<dbReference type="EMBL" id="VSSQ01040538">
    <property type="protein sequence ID" value="MPM93815.1"/>
    <property type="molecule type" value="Genomic_DNA"/>
</dbReference>
<accession>A0A645DWY2</accession>
<comment type="caution">
    <text evidence="1">The sequence shown here is derived from an EMBL/GenBank/DDBJ whole genome shotgun (WGS) entry which is preliminary data.</text>
</comment>
<evidence type="ECO:0000313" key="1">
    <source>
        <dbReference type="EMBL" id="MPM93815.1"/>
    </source>
</evidence>
<gene>
    <name evidence="1" type="ORF">SDC9_140957</name>
</gene>
<proteinExistence type="predicted"/>
<sequence>MVEEVQTDDSGATSYAILRPSADFDDLTQVFIIKSFDIVD</sequence>
<organism evidence="1">
    <name type="scientific">bioreactor metagenome</name>
    <dbReference type="NCBI Taxonomy" id="1076179"/>
    <lineage>
        <taxon>unclassified sequences</taxon>
        <taxon>metagenomes</taxon>
        <taxon>ecological metagenomes</taxon>
    </lineage>
</organism>
<protein>
    <submittedName>
        <fullName evidence="1">Uncharacterized protein</fullName>
    </submittedName>
</protein>
<dbReference type="AlphaFoldDB" id="A0A645DWY2"/>
<reference evidence="1" key="1">
    <citation type="submission" date="2019-08" db="EMBL/GenBank/DDBJ databases">
        <authorList>
            <person name="Kucharzyk K."/>
            <person name="Murdoch R.W."/>
            <person name="Higgins S."/>
            <person name="Loffler F."/>
        </authorList>
    </citation>
    <scope>NUCLEOTIDE SEQUENCE</scope>
</reference>